<name>A0A1T4VT54_9BACT</name>
<dbReference type="AlphaFoldDB" id="A0A1T4VT54"/>
<proteinExistence type="predicted"/>
<accession>A0A1T4VT54</accession>
<sequence length="106" mass="11793">MLLQCIHAAPSPRAFRLLPPPLGFFSSCPAILCTSSRPQLPRGTLFLNFGHKKSTPWVPALKESRGAEDLTGTPEKPRKESTFVESTMPIHFMRKCTQLCQAILDL</sequence>
<protein>
    <submittedName>
        <fullName evidence="2">Uncharacterized protein</fullName>
    </submittedName>
</protein>
<dbReference type="EMBL" id="FUYA01000002">
    <property type="protein sequence ID" value="SKA68089.1"/>
    <property type="molecule type" value="Genomic_DNA"/>
</dbReference>
<reference evidence="2 3" key="1">
    <citation type="submission" date="2017-02" db="EMBL/GenBank/DDBJ databases">
        <authorList>
            <person name="Peterson S.W."/>
        </authorList>
    </citation>
    <scope>NUCLEOTIDE SEQUENCE [LARGE SCALE GENOMIC DNA]</scope>
    <source>
        <strain evidence="2 3">DSM 18034</strain>
    </source>
</reference>
<gene>
    <name evidence="2" type="ORF">SAMN02745702_00945</name>
</gene>
<keyword evidence="3" id="KW-1185">Reference proteome</keyword>
<dbReference type="Proteomes" id="UP000189733">
    <property type="component" value="Unassembled WGS sequence"/>
</dbReference>
<evidence type="ECO:0000313" key="2">
    <source>
        <dbReference type="EMBL" id="SKA68089.1"/>
    </source>
</evidence>
<feature type="region of interest" description="Disordered" evidence="1">
    <location>
        <begin position="63"/>
        <end position="84"/>
    </location>
</feature>
<evidence type="ECO:0000313" key="3">
    <source>
        <dbReference type="Proteomes" id="UP000189733"/>
    </source>
</evidence>
<organism evidence="2 3">
    <name type="scientific">Desulfobaculum bizertense DSM 18034</name>
    <dbReference type="NCBI Taxonomy" id="1121442"/>
    <lineage>
        <taxon>Bacteria</taxon>
        <taxon>Pseudomonadati</taxon>
        <taxon>Thermodesulfobacteriota</taxon>
        <taxon>Desulfovibrionia</taxon>
        <taxon>Desulfovibrionales</taxon>
        <taxon>Desulfovibrionaceae</taxon>
        <taxon>Desulfobaculum</taxon>
    </lineage>
</organism>
<evidence type="ECO:0000256" key="1">
    <source>
        <dbReference type="SAM" id="MobiDB-lite"/>
    </source>
</evidence>